<protein>
    <submittedName>
        <fullName evidence="2">Uncharacterized protein</fullName>
    </submittedName>
</protein>
<dbReference type="Proteomes" id="UP000645966">
    <property type="component" value="Unassembled WGS sequence"/>
</dbReference>
<accession>A0A934M680</accession>
<proteinExistence type="predicted"/>
<sequence length="312" mass="36135">MKKITSRLPKFFRSDSDSPPKSKFAPYGVERRFREFDPEPDCYILTHDPHQRFDATNDERSVITLQRRTAPTLVYTDTLRAKDRLAGQQQRRIIHVVESDGDRFAVCPWIHQIQSQFNEQSAQEHRMLEALLSGIDEEIAKLDLNLIGTDAVIDEAKKDVETTIKAKPHSSAVTKAEAHEDPNLLADRRHAEHLRAIAYHENVLKKARDRQTRIISTIDMLKFRRQYFWRSLLDAVHAHHGYVEQRAGEFLAGARTTLSPDVTVVKMPEWATPEAIPAEPRTPHYDRFVNRLSKEISQNDDRHPYDTEEDPQ</sequence>
<feature type="region of interest" description="Disordered" evidence="1">
    <location>
        <begin position="1"/>
        <end position="25"/>
    </location>
</feature>
<dbReference type="EMBL" id="JAEIOS010000005">
    <property type="protein sequence ID" value="MBI8988162.1"/>
    <property type="molecule type" value="Genomic_DNA"/>
</dbReference>
<dbReference type="AlphaFoldDB" id="A0A934M680"/>
<organism evidence="2 3">
    <name type="scientific">Corynebacterium meridianum</name>
    <dbReference type="NCBI Taxonomy" id="2765363"/>
    <lineage>
        <taxon>Bacteria</taxon>
        <taxon>Bacillati</taxon>
        <taxon>Actinomycetota</taxon>
        <taxon>Actinomycetes</taxon>
        <taxon>Mycobacteriales</taxon>
        <taxon>Corynebacteriaceae</taxon>
        <taxon>Corynebacterium</taxon>
    </lineage>
</organism>
<evidence type="ECO:0000256" key="1">
    <source>
        <dbReference type="SAM" id="MobiDB-lite"/>
    </source>
</evidence>
<evidence type="ECO:0000313" key="3">
    <source>
        <dbReference type="Proteomes" id="UP000645966"/>
    </source>
</evidence>
<comment type="caution">
    <text evidence="2">The sequence shown here is derived from an EMBL/GenBank/DDBJ whole genome shotgun (WGS) entry which is preliminary data.</text>
</comment>
<name>A0A934M680_9CORY</name>
<keyword evidence="3" id="KW-1185">Reference proteome</keyword>
<dbReference type="RefSeq" id="WP_198737235.1">
    <property type="nucleotide sequence ID" value="NZ_JAEIOS010000005.1"/>
</dbReference>
<feature type="compositionally biased region" description="Basic and acidic residues" evidence="1">
    <location>
        <begin position="281"/>
        <end position="306"/>
    </location>
</feature>
<reference evidence="2" key="1">
    <citation type="submission" date="2020-12" db="EMBL/GenBank/DDBJ databases">
        <title>Genome public.</title>
        <authorList>
            <person name="Sun Q."/>
        </authorList>
    </citation>
    <scope>NUCLEOTIDE SEQUENCE</scope>
    <source>
        <strain evidence="2">CCM 8863</strain>
    </source>
</reference>
<evidence type="ECO:0000313" key="2">
    <source>
        <dbReference type="EMBL" id="MBI8988162.1"/>
    </source>
</evidence>
<feature type="region of interest" description="Disordered" evidence="1">
    <location>
        <begin position="276"/>
        <end position="312"/>
    </location>
</feature>
<gene>
    <name evidence="2" type="ORF">JDV75_00055</name>
</gene>